<keyword evidence="2" id="KW-1185">Reference proteome</keyword>
<proteinExistence type="predicted"/>
<dbReference type="Proteomes" id="UP001148629">
    <property type="component" value="Unassembled WGS sequence"/>
</dbReference>
<protein>
    <submittedName>
        <fullName evidence="1">Uncharacterized protein</fullName>
    </submittedName>
</protein>
<name>A0ACC1RS78_9HYPO</name>
<accession>A0ACC1RS78</accession>
<gene>
    <name evidence="1" type="ORF">NM208_g12016</name>
</gene>
<reference evidence="1" key="1">
    <citation type="submission" date="2022-08" db="EMBL/GenBank/DDBJ databases">
        <title>Genome Sequence of Fusarium decemcellulare.</title>
        <authorList>
            <person name="Buettner E."/>
        </authorList>
    </citation>
    <scope>NUCLEOTIDE SEQUENCE</scope>
    <source>
        <strain evidence="1">Babe19</strain>
    </source>
</reference>
<comment type="caution">
    <text evidence="1">The sequence shown here is derived from an EMBL/GenBank/DDBJ whole genome shotgun (WGS) entry which is preliminary data.</text>
</comment>
<dbReference type="EMBL" id="JANRMS010002061">
    <property type="protein sequence ID" value="KAJ3524551.1"/>
    <property type="molecule type" value="Genomic_DNA"/>
</dbReference>
<organism evidence="1 2">
    <name type="scientific">Fusarium decemcellulare</name>
    <dbReference type="NCBI Taxonomy" id="57161"/>
    <lineage>
        <taxon>Eukaryota</taxon>
        <taxon>Fungi</taxon>
        <taxon>Dikarya</taxon>
        <taxon>Ascomycota</taxon>
        <taxon>Pezizomycotina</taxon>
        <taxon>Sordariomycetes</taxon>
        <taxon>Hypocreomycetidae</taxon>
        <taxon>Hypocreales</taxon>
        <taxon>Nectriaceae</taxon>
        <taxon>Fusarium</taxon>
        <taxon>Fusarium decemcellulare species complex</taxon>
    </lineage>
</organism>
<evidence type="ECO:0000313" key="2">
    <source>
        <dbReference type="Proteomes" id="UP001148629"/>
    </source>
</evidence>
<evidence type="ECO:0000313" key="1">
    <source>
        <dbReference type="EMBL" id="KAJ3524551.1"/>
    </source>
</evidence>
<sequence length="180" mass="19290">MADFKLSAQLIGHESDVRAVAFPSPDTVVTVSRDCSLRIWRSNQASPPNFDASLLSRGSEYINSVAVFPPSNDHPDGLVVSGGKDTIIEVKSPKAASSDNAERLLVGHAHNVCTLPAASGFPKVYLTMTTAPPSSPLHLPPGYAQGSSQLLTKSQMLPDSLVRDDARVPPEIWDSDDERL</sequence>